<dbReference type="GO" id="GO:0008137">
    <property type="term" value="F:NADH dehydrogenase (ubiquinone) activity"/>
    <property type="evidence" value="ECO:0007669"/>
    <property type="project" value="InterPro"/>
</dbReference>
<comment type="similarity">
    <text evidence="5">Belongs to the complex I subunit 2 family.</text>
</comment>
<name>A0A9D1NJ45_9BACT</name>
<proteinExistence type="inferred from homology"/>
<evidence type="ECO:0000256" key="1">
    <source>
        <dbReference type="ARBA" id="ARBA00004127"/>
    </source>
</evidence>
<dbReference type="GO" id="GO:0005886">
    <property type="term" value="C:plasma membrane"/>
    <property type="evidence" value="ECO:0007669"/>
    <property type="project" value="UniProtKB-SubCell"/>
</dbReference>
<comment type="function">
    <text evidence="5">NDH-1 shuttles electrons from NADH, via FMN and iron-sulfur (Fe-S) centers, to quinones in the respiratory chain. The immediate electron acceptor for the enzyme in this species is believed to be ubiquinone. Couples the redox reaction to proton translocation (for every two electrons transferred, four hydrogen ions are translocated across the cytoplasmic membrane), and thus conserves the redox energy in a proton gradient.</text>
</comment>
<keyword evidence="5" id="KW-0830">Ubiquinone</keyword>
<reference evidence="8" key="1">
    <citation type="submission" date="2020-10" db="EMBL/GenBank/DDBJ databases">
        <authorList>
            <person name="Gilroy R."/>
        </authorList>
    </citation>
    <scope>NUCLEOTIDE SEQUENCE</scope>
    <source>
        <strain evidence="8">10669</strain>
    </source>
</reference>
<feature type="transmembrane region" description="Helical" evidence="5">
    <location>
        <begin position="519"/>
        <end position="538"/>
    </location>
</feature>
<keyword evidence="4 5" id="KW-0472">Membrane</keyword>
<dbReference type="Pfam" id="PF00361">
    <property type="entry name" value="Proton_antipo_M"/>
    <property type="match status" value="1"/>
</dbReference>
<keyword evidence="5" id="KW-0520">NAD</keyword>
<keyword evidence="5" id="KW-1278">Translocase</keyword>
<comment type="subcellular location">
    <subcellularLocation>
        <location evidence="5">Cell membrane</location>
        <topology evidence="5">Multi-pass membrane protein</topology>
    </subcellularLocation>
    <subcellularLocation>
        <location evidence="1">Endomembrane system</location>
        <topology evidence="1">Multi-pass membrane protein</topology>
    </subcellularLocation>
    <subcellularLocation>
        <location evidence="6">Membrane</location>
        <topology evidence="6">Multi-pass membrane protein</topology>
    </subcellularLocation>
</comment>
<gene>
    <name evidence="5" type="primary">nuoN</name>
    <name evidence="8" type="ORF">IAC75_03195</name>
</gene>
<comment type="caution">
    <text evidence="8">The sequence shown here is derived from an EMBL/GenBank/DDBJ whole genome shotgun (WGS) entry which is preliminary data.</text>
</comment>
<sequence>MDSIAEFYKAWQPDVSTLYACLPEIALAALALLALVFDVVCGSCAAKRAGGAFIRAALIALFICVVGGAFPQPSPEEALPGFSVFAPFGIGGIVLFAPFGIGGIVSALFIACAFFAINLADVGRAREGNAEISAPATTHLILVATAAASLLLKSANFVAFFVLLETLTVCLYALVGSNRGNAHSLEAGVKYLIAGGISGGLMLFGIVLLYGGAALAGTAANDPLGYGTIFSFLDQNPDSAIGLAGAGMVLAGVMFKLGVFPMQFWIPDVYQGAPTHVTFFLATLSKATGFFLMLPMLVVFSGVWDKLLPVLLACTLISIVYANLTALGQTNVKRLLGLSGVSHAGYLMLGVLGAGSVVAEGDGAAAELCLVLVVLYLFVYIVTVYPIFSVMARMPQKDDALQDFDDYKKLSKRNPFLAGTLAFGLGSLAGIPPTVGFIAKLGLLYVLFRAGFYGSIAVMLACVVAGICYYFGWFRAAFSRGECCRGGASCRCGGKGEHAGASCGCGNADYLPVRLCSRVTLVVFCAALVLGSLAYWLVLRVY</sequence>
<feature type="domain" description="NADH:quinone oxidoreductase/Mrp antiporter transmembrane" evidence="7">
    <location>
        <begin position="154"/>
        <end position="458"/>
    </location>
</feature>
<evidence type="ECO:0000313" key="9">
    <source>
        <dbReference type="Proteomes" id="UP000886812"/>
    </source>
</evidence>
<dbReference type="HAMAP" id="MF_00445">
    <property type="entry name" value="NDH1_NuoN_1"/>
    <property type="match status" value="1"/>
</dbReference>
<comment type="catalytic activity">
    <reaction evidence="5">
        <text>a quinone + NADH + 5 H(+)(in) = a quinol + NAD(+) + 4 H(+)(out)</text>
        <dbReference type="Rhea" id="RHEA:57888"/>
        <dbReference type="ChEBI" id="CHEBI:15378"/>
        <dbReference type="ChEBI" id="CHEBI:24646"/>
        <dbReference type="ChEBI" id="CHEBI:57540"/>
        <dbReference type="ChEBI" id="CHEBI:57945"/>
        <dbReference type="ChEBI" id="CHEBI:132124"/>
    </reaction>
</comment>
<organism evidence="8 9">
    <name type="scientific">Candidatus Spyradosoma merdigallinarum</name>
    <dbReference type="NCBI Taxonomy" id="2840950"/>
    <lineage>
        <taxon>Bacteria</taxon>
        <taxon>Pseudomonadati</taxon>
        <taxon>Verrucomicrobiota</taxon>
        <taxon>Opitutia</taxon>
        <taxon>Opitutia incertae sedis</taxon>
        <taxon>Candidatus Spyradosoma</taxon>
    </lineage>
</organism>
<dbReference type="InterPro" id="IPR001750">
    <property type="entry name" value="ND/Mrp_TM"/>
</dbReference>
<feature type="transmembrane region" description="Helical" evidence="5">
    <location>
        <begin position="52"/>
        <end position="70"/>
    </location>
</feature>
<dbReference type="Proteomes" id="UP000886812">
    <property type="component" value="Unassembled WGS sequence"/>
</dbReference>
<dbReference type="AlphaFoldDB" id="A0A9D1NJ45"/>
<dbReference type="InterPro" id="IPR010096">
    <property type="entry name" value="NADH-Q_OxRdtase_suN/2"/>
</dbReference>
<evidence type="ECO:0000256" key="4">
    <source>
        <dbReference type="ARBA" id="ARBA00023136"/>
    </source>
</evidence>
<feature type="transmembrane region" description="Helical" evidence="5">
    <location>
        <begin position="132"/>
        <end position="151"/>
    </location>
</feature>
<keyword evidence="3 5" id="KW-1133">Transmembrane helix</keyword>
<evidence type="ECO:0000256" key="5">
    <source>
        <dbReference type="HAMAP-Rule" id="MF_00445"/>
    </source>
</evidence>
<keyword evidence="2 5" id="KW-0812">Transmembrane</keyword>
<reference evidence="8" key="2">
    <citation type="journal article" date="2021" name="PeerJ">
        <title>Extensive microbial diversity within the chicken gut microbiome revealed by metagenomics and culture.</title>
        <authorList>
            <person name="Gilroy R."/>
            <person name="Ravi A."/>
            <person name="Getino M."/>
            <person name="Pursley I."/>
            <person name="Horton D.L."/>
            <person name="Alikhan N.F."/>
            <person name="Baker D."/>
            <person name="Gharbi K."/>
            <person name="Hall N."/>
            <person name="Watson M."/>
            <person name="Adriaenssens E.M."/>
            <person name="Foster-Nyarko E."/>
            <person name="Jarju S."/>
            <person name="Secka A."/>
            <person name="Antonio M."/>
            <person name="Oren A."/>
            <person name="Chaudhuri R.R."/>
            <person name="La Ragione R."/>
            <person name="Hildebrand F."/>
            <person name="Pallen M.J."/>
        </authorList>
    </citation>
    <scope>NUCLEOTIDE SEQUENCE</scope>
    <source>
        <strain evidence="8">10669</strain>
    </source>
</reference>
<evidence type="ECO:0000256" key="6">
    <source>
        <dbReference type="RuleBase" id="RU000320"/>
    </source>
</evidence>
<feature type="transmembrane region" description="Helical" evidence="5">
    <location>
        <begin position="416"/>
        <end position="439"/>
    </location>
</feature>
<evidence type="ECO:0000256" key="3">
    <source>
        <dbReference type="ARBA" id="ARBA00022989"/>
    </source>
</evidence>
<evidence type="ECO:0000256" key="2">
    <source>
        <dbReference type="ARBA" id="ARBA00022692"/>
    </source>
</evidence>
<keyword evidence="5" id="KW-1003">Cell membrane</keyword>
<protein>
    <recommendedName>
        <fullName evidence="5">NADH-quinone oxidoreductase subunit N</fullName>
        <ecNumber evidence="5">7.1.1.-</ecNumber>
    </recommendedName>
    <alternativeName>
        <fullName evidence="5">NADH dehydrogenase I subunit N</fullName>
    </alternativeName>
    <alternativeName>
        <fullName evidence="5">NDH-1 subunit N</fullName>
    </alternativeName>
</protein>
<dbReference type="GO" id="GO:0050136">
    <property type="term" value="F:NADH dehydrogenase (quinone) (non-electrogenic) activity"/>
    <property type="evidence" value="ECO:0007669"/>
    <property type="project" value="UniProtKB-UniRule"/>
</dbReference>
<evidence type="ECO:0000259" key="7">
    <source>
        <dbReference type="Pfam" id="PF00361"/>
    </source>
</evidence>
<feature type="transmembrane region" description="Helical" evidence="5">
    <location>
        <begin position="157"/>
        <end position="175"/>
    </location>
</feature>
<feature type="transmembrane region" description="Helical" evidence="5">
    <location>
        <begin position="335"/>
        <end position="358"/>
    </location>
</feature>
<dbReference type="GO" id="GO:0012505">
    <property type="term" value="C:endomembrane system"/>
    <property type="evidence" value="ECO:0007669"/>
    <property type="project" value="UniProtKB-SubCell"/>
</dbReference>
<feature type="transmembrane region" description="Helical" evidence="5">
    <location>
        <begin position="90"/>
        <end position="120"/>
    </location>
</feature>
<comment type="subunit">
    <text evidence="5">NDH-1 is composed of 14 different subunits. Subunits NuoA, H, J, K, L, M, N constitute the membrane sector of the complex.</text>
</comment>
<feature type="transmembrane region" description="Helical" evidence="5">
    <location>
        <begin position="364"/>
        <end position="388"/>
    </location>
</feature>
<dbReference type="PANTHER" id="PTHR22773">
    <property type="entry name" value="NADH DEHYDROGENASE"/>
    <property type="match status" value="1"/>
</dbReference>
<feature type="transmembrane region" description="Helical" evidence="5">
    <location>
        <begin position="187"/>
        <end position="220"/>
    </location>
</feature>
<feature type="transmembrane region" description="Helical" evidence="5">
    <location>
        <begin position="451"/>
        <end position="472"/>
    </location>
</feature>
<evidence type="ECO:0000313" key="8">
    <source>
        <dbReference type="EMBL" id="HIV04142.1"/>
    </source>
</evidence>
<keyword evidence="5" id="KW-0874">Quinone</keyword>
<dbReference type="GO" id="GO:0048038">
    <property type="term" value="F:quinone binding"/>
    <property type="evidence" value="ECO:0007669"/>
    <property type="project" value="UniProtKB-KW"/>
</dbReference>
<feature type="transmembrane region" description="Helical" evidence="5">
    <location>
        <begin position="240"/>
        <end position="259"/>
    </location>
</feature>
<feature type="transmembrane region" description="Helical" evidence="5">
    <location>
        <begin position="279"/>
        <end position="301"/>
    </location>
</feature>
<dbReference type="EMBL" id="DVOG01000082">
    <property type="protein sequence ID" value="HIV04142.1"/>
    <property type="molecule type" value="Genomic_DNA"/>
</dbReference>
<accession>A0A9D1NJ45</accession>
<feature type="transmembrane region" description="Helical" evidence="5">
    <location>
        <begin position="17"/>
        <end position="40"/>
    </location>
</feature>
<dbReference type="EC" id="7.1.1.-" evidence="5"/>
<keyword evidence="5" id="KW-0813">Transport</keyword>
<dbReference type="GO" id="GO:0042773">
    <property type="term" value="P:ATP synthesis coupled electron transport"/>
    <property type="evidence" value="ECO:0007669"/>
    <property type="project" value="InterPro"/>
</dbReference>
<feature type="transmembrane region" description="Helical" evidence="5">
    <location>
        <begin position="307"/>
        <end position="328"/>
    </location>
</feature>